<sequence length="492" mass="56959">MWKTKDFKDRQNYEIEEGGFGLGNIVSENHISYENKNNELASQHEGTEFPFDEGTELPFDESEKKEKTIEEYEEIFENVFKIVSDGKKNIEEIVSICMTKFPNENRTKDLVKRMKDLFWVNFSPKDNNSEFCGDEHLNEQENYQEGDNVMNEADNGGKEDSGLVEFEPIQPLQQVAAEVSDTDIDVEEYIALENIIGEKDGESSYVTPKNIVKGKEISDSPWSETLIKKLDEEVLRQISSRYQVNISSVSKKLKFENTEFPSFDLQISQLLDDAVFGDISEGGNEANIRMIENEEQMVDIKGKKTEKEVVQNVRVKPKRNVVVTETENLLDDSTTFLKRFRIFDDNVNCFISELNREIDFNNLNLVFFPIHNGDQFYAIVFNLTSMEIIILDSMRLSGKIEDIYGKIPQLLYFGEKEGKWDIELGKENNKTRMRIAKLRGFYAAKFATHTINRKRKRNIEEANEFAKIDRKTRAKMTKDGIDARNQLEMGNK</sequence>
<keyword evidence="2" id="KW-1185">Reference proteome</keyword>
<dbReference type="Proteomes" id="UP001055811">
    <property type="component" value="Linkage Group LG03"/>
</dbReference>
<organism evidence="1 2">
    <name type="scientific">Cichorium intybus</name>
    <name type="common">Chicory</name>
    <dbReference type="NCBI Taxonomy" id="13427"/>
    <lineage>
        <taxon>Eukaryota</taxon>
        <taxon>Viridiplantae</taxon>
        <taxon>Streptophyta</taxon>
        <taxon>Embryophyta</taxon>
        <taxon>Tracheophyta</taxon>
        <taxon>Spermatophyta</taxon>
        <taxon>Magnoliopsida</taxon>
        <taxon>eudicotyledons</taxon>
        <taxon>Gunneridae</taxon>
        <taxon>Pentapetalae</taxon>
        <taxon>asterids</taxon>
        <taxon>campanulids</taxon>
        <taxon>Asterales</taxon>
        <taxon>Asteraceae</taxon>
        <taxon>Cichorioideae</taxon>
        <taxon>Cichorieae</taxon>
        <taxon>Cichoriinae</taxon>
        <taxon>Cichorium</taxon>
    </lineage>
</organism>
<evidence type="ECO:0000313" key="2">
    <source>
        <dbReference type="Proteomes" id="UP001055811"/>
    </source>
</evidence>
<protein>
    <submittedName>
        <fullName evidence="1">Uncharacterized protein</fullName>
    </submittedName>
</protein>
<reference evidence="1 2" key="2">
    <citation type="journal article" date="2022" name="Mol. Ecol. Resour.">
        <title>The genomes of chicory, endive, great burdock and yacon provide insights into Asteraceae paleo-polyploidization history and plant inulin production.</title>
        <authorList>
            <person name="Fan W."/>
            <person name="Wang S."/>
            <person name="Wang H."/>
            <person name="Wang A."/>
            <person name="Jiang F."/>
            <person name="Liu H."/>
            <person name="Zhao H."/>
            <person name="Xu D."/>
            <person name="Zhang Y."/>
        </authorList>
    </citation>
    <scope>NUCLEOTIDE SEQUENCE [LARGE SCALE GENOMIC DNA]</scope>
    <source>
        <strain evidence="2">cv. Punajuju</strain>
        <tissue evidence="1">Leaves</tissue>
    </source>
</reference>
<proteinExistence type="predicted"/>
<evidence type="ECO:0000313" key="1">
    <source>
        <dbReference type="EMBL" id="KAI3764467.1"/>
    </source>
</evidence>
<gene>
    <name evidence="1" type="ORF">L2E82_14476</name>
</gene>
<dbReference type="EMBL" id="CM042011">
    <property type="protein sequence ID" value="KAI3764467.1"/>
    <property type="molecule type" value="Genomic_DNA"/>
</dbReference>
<name>A0ACB9F054_CICIN</name>
<reference evidence="2" key="1">
    <citation type="journal article" date="2022" name="Mol. Ecol. Resour.">
        <title>The genomes of chicory, endive, great burdock and yacon provide insights into Asteraceae palaeo-polyploidization history and plant inulin production.</title>
        <authorList>
            <person name="Fan W."/>
            <person name="Wang S."/>
            <person name="Wang H."/>
            <person name="Wang A."/>
            <person name="Jiang F."/>
            <person name="Liu H."/>
            <person name="Zhao H."/>
            <person name="Xu D."/>
            <person name="Zhang Y."/>
        </authorList>
    </citation>
    <scope>NUCLEOTIDE SEQUENCE [LARGE SCALE GENOMIC DNA]</scope>
    <source>
        <strain evidence="2">cv. Punajuju</strain>
    </source>
</reference>
<comment type="caution">
    <text evidence="1">The sequence shown here is derived from an EMBL/GenBank/DDBJ whole genome shotgun (WGS) entry which is preliminary data.</text>
</comment>
<accession>A0ACB9F054</accession>